<dbReference type="RefSeq" id="WP_140604014.1">
    <property type="nucleotide sequence ID" value="NZ_SAWY01000027.1"/>
</dbReference>
<sequence>MAEHTQVLATFLADVKPNQAIWALQDKSSGDWVVLDSINYEESEVMPLWSSSELAQEHCFDEWQDYQPAKITLSDWLEFWIADLHEDGVIIGVNWQDEKECLEMELGDFSQAVAEIEAL</sequence>
<name>A0A502KW55_9GAMM</name>
<dbReference type="OrthoDB" id="5916942at2"/>
<evidence type="ECO:0000313" key="1">
    <source>
        <dbReference type="EMBL" id="TPH13893.1"/>
    </source>
</evidence>
<dbReference type="Proteomes" id="UP000315303">
    <property type="component" value="Unassembled WGS sequence"/>
</dbReference>
<reference evidence="1 2" key="1">
    <citation type="submission" date="2019-01" db="EMBL/GenBank/DDBJ databases">
        <title>Litorilituus lipolytica sp. nov., isolated from intertidal sand of the Yellow Sea in China.</title>
        <authorList>
            <person name="Liu A."/>
        </authorList>
    </citation>
    <scope>NUCLEOTIDE SEQUENCE [LARGE SCALE GENOMIC DNA]</scope>
    <source>
        <strain evidence="1 2">RZ04</strain>
    </source>
</reference>
<proteinExistence type="predicted"/>
<dbReference type="AlphaFoldDB" id="A0A502KW55"/>
<gene>
    <name evidence="1" type="ORF">EPA86_12235</name>
</gene>
<dbReference type="Pfam" id="PF11042">
    <property type="entry name" value="DUF2750"/>
    <property type="match status" value="1"/>
</dbReference>
<protein>
    <submittedName>
        <fullName evidence="1">DUF2750 domain-containing protein</fullName>
    </submittedName>
</protein>
<dbReference type="InterPro" id="IPR021284">
    <property type="entry name" value="DUF2750"/>
</dbReference>
<organism evidence="1 2">
    <name type="scientific">Litorilituus lipolyticus</name>
    <dbReference type="NCBI Taxonomy" id="2491017"/>
    <lineage>
        <taxon>Bacteria</taxon>
        <taxon>Pseudomonadati</taxon>
        <taxon>Pseudomonadota</taxon>
        <taxon>Gammaproteobacteria</taxon>
        <taxon>Alteromonadales</taxon>
        <taxon>Colwelliaceae</taxon>
        <taxon>Litorilituus</taxon>
    </lineage>
</organism>
<accession>A0A502KW55</accession>
<dbReference type="EMBL" id="SAWY01000027">
    <property type="protein sequence ID" value="TPH13893.1"/>
    <property type="molecule type" value="Genomic_DNA"/>
</dbReference>
<keyword evidence="2" id="KW-1185">Reference proteome</keyword>
<comment type="caution">
    <text evidence="1">The sequence shown here is derived from an EMBL/GenBank/DDBJ whole genome shotgun (WGS) entry which is preliminary data.</text>
</comment>
<evidence type="ECO:0000313" key="2">
    <source>
        <dbReference type="Proteomes" id="UP000315303"/>
    </source>
</evidence>